<keyword evidence="5" id="KW-1133">Transmembrane helix</keyword>
<feature type="region of interest" description="Disordered" evidence="7">
    <location>
        <begin position="1079"/>
        <end position="1115"/>
    </location>
</feature>
<dbReference type="Pfam" id="PF00665">
    <property type="entry name" value="rve"/>
    <property type="match status" value="1"/>
</dbReference>
<dbReference type="Pfam" id="PF07727">
    <property type="entry name" value="RVT_2"/>
    <property type="match status" value="1"/>
</dbReference>
<dbReference type="InterPro" id="IPR025724">
    <property type="entry name" value="GAG-pre-integrase_dom"/>
</dbReference>
<dbReference type="PANTHER" id="PTHR42648">
    <property type="entry name" value="TRANSPOSASE, PUTATIVE-RELATED"/>
    <property type="match status" value="1"/>
</dbReference>
<feature type="chain" id="PRO_5026790138" description="Integrase catalytic domain-containing protein" evidence="8">
    <location>
        <begin position="17"/>
        <end position="2614"/>
    </location>
</feature>
<dbReference type="Pfam" id="PF01094">
    <property type="entry name" value="ANF_receptor"/>
    <property type="match status" value="1"/>
</dbReference>
<feature type="signal peptide" evidence="8">
    <location>
        <begin position="1"/>
        <end position="16"/>
    </location>
</feature>
<feature type="region of interest" description="Disordered" evidence="7">
    <location>
        <begin position="785"/>
        <end position="806"/>
    </location>
</feature>
<comment type="subcellular location">
    <subcellularLocation>
        <location evidence="1">Membrane</location>
    </subcellularLocation>
</comment>
<keyword evidence="4" id="KW-0378">Hydrolase</keyword>
<feature type="region of interest" description="Disordered" evidence="7">
    <location>
        <begin position="2116"/>
        <end position="2259"/>
    </location>
</feature>
<feature type="region of interest" description="Disordered" evidence="7">
    <location>
        <begin position="1510"/>
        <end position="1547"/>
    </location>
</feature>
<evidence type="ECO:0000256" key="8">
    <source>
        <dbReference type="SAM" id="SignalP"/>
    </source>
</evidence>
<dbReference type="GO" id="GO:0016787">
    <property type="term" value="F:hydrolase activity"/>
    <property type="evidence" value="ECO:0007669"/>
    <property type="project" value="UniProtKB-KW"/>
</dbReference>
<protein>
    <recommendedName>
        <fullName evidence="9">Integrase catalytic domain-containing protein</fullName>
    </recommendedName>
</protein>
<evidence type="ECO:0000256" key="3">
    <source>
        <dbReference type="ARBA" id="ARBA00022723"/>
    </source>
</evidence>
<dbReference type="InterPro" id="IPR012337">
    <property type="entry name" value="RNaseH-like_sf"/>
</dbReference>
<dbReference type="GO" id="GO:0003676">
    <property type="term" value="F:nucleic acid binding"/>
    <property type="evidence" value="ECO:0007669"/>
    <property type="project" value="InterPro"/>
</dbReference>
<feature type="compositionally biased region" description="Basic and acidic residues" evidence="7">
    <location>
        <begin position="2353"/>
        <end position="2367"/>
    </location>
</feature>
<feature type="region of interest" description="Disordered" evidence="7">
    <location>
        <begin position="2322"/>
        <end position="2397"/>
    </location>
</feature>
<evidence type="ECO:0000256" key="7">
    <source>
        <dbReference type="SAM" id="MobiDB-lite"/>
    </source>
</evidence>
<feature type="compositionally biased region" description="Polar residues" evidence="7">
    <location>
        <begin position="1513"/>
        <end position="1537"/>
    </location>
</feature>
<proteinExistence type="predicted"/>
<keyword evidence="8" id="KW-0732">Signal</keyword>
<evidence type="ECO:0000256" key="5">
    <source>
        <dbReference type="ARBA" id="ARBA00022989"/>
    </source>
</evidence>
<organism evidence="10">
    <name type="scientific">Tanacetum cinerariifolium</name>
    <name type="common">Dalmatian daisy</name>
    <name type="synonym">Chrysanthemum cinerariifolium</name>
    <dbReference type="NCBI Taxonomy" id="118510"/>
    <lineage>
        <taxon>Eukaryota</taxon>
        <taxon>Viridiplantae</taxon>
        <taxon>Streptophyta</taxon>
        <taxon>Embryophyta</taxon>
        <taxon>Tracheophyta</taxon>
        <taxon>Spermatophyta</taxon>
        <taxon>Magnoliopsida</taxon>
        <taxon>eudicotyledons</taxon>
        <taxon>Gunneridae</taxon>
        <taxon>Pentapetalae</taxon>
        <taxon>asterids</taxon>
        <taxon>campanulids</taxon>
        <taxon>Asterales</taxon>
        <taxon>Asteraceae</taxon>
        <taxon>Asteroideae</taxon>
        <taxon>Anthemideae</taxon>
        <taxon>Anthemidinae</taxon>
        <taxon>Tanacetum</taxon>
    </lineage>
</organism>
<dbReference type="CDD" id="cd09272">
    <property type="entry name" value="RNase_HI_RT_Ty1"/>
    <property type="match status" value="1"/>
</dbReference>
<gene>
    <name evidence="10" type="ORF">Tci_019960</name>
</gene>
<dbReference type="InterPro" id="IPR043502">
    <property type="entry name" value="DNA/RNA_pol_sf"/>
</dbReference>
<dbReference type="GO" id="GO:0016020">
    <property type="term" value="C:membrane"/>
    <property type="evidence" value="ECO:0007669"/>
    <property type="project" value="UniProtKB-SubCell"/>
</dbReference>
<keyword evidence="3" id="KW-0479">Metal-binding</keyword>
<name>A0A6L2KH61_TANCI</name>
<feature type="domain" description="Integrase catalytic" evidence="9">
    <location>
        <begin position="1306"/>
        <end position="1433"/>
    </location>
</feature>
<evidence type="ECO:0000256" key="1">
    <source>
        <dbReference type="ARBA" id="ARBA00004370"/>
    </source>
</evidence>
<dbReference type="Gene3D" id="3.30.420.10">
    <property type="entry name" value="Ribonuclease H-like superfamily/Ribonuclease H"/>
    <property type="match status" value="1"/>
</dbReference>
<dbReference type="InterPro" id="IPR036397">
    <property type="entry name" value="RNaseH_sf"/>
</dbReference>
<feature type="compositionally biased region" description="Polar residues" evidence="7">
    <location>
        <begin position="785"/>
        <end position="802"/>
    </location>
</feature>
<dbReference type="InterPro" id="IPR013103">
    <property type="entry name" value="RVT_2"/>
</dbReference>
<dbReference type="InterPro" id="IPR001828">
    <property type="entry name" value="ANF_lig-bd_rcpt"/>
</dbReference>
<reference evidence="10" key="1">
    <citation type="journal article" date="2019" name="Sci. Rep.">
        <title>Draft genome of Tanacetum cinerariifolium, the natural source of mosquito coil.</title>
        <authorList>
            <person name="Yamashiro T."/>
            <person name="Shiraishi A."/>
            <person name="Satake H."/>
            <person name="Nakayama K."/>
        </authorList>
    </citation>
    <scope>NUCLEOTIDE SEQUENCE</scope>
</reference>
<dbReference type="Gene3D" id="3.40.50.2300">
    <property type="match status" value="1"/>
</dbReference>
<dbReference type="InterPro" id="IPR001584">
    <property type="entry name" value="Integrase_cat-core"/>
</dbReference>
<evidence type="ECO:0000256" key="4">
    <source>
        <dbReference type="ARBA" id="ARBA00022801"/>
    </source>
</evidence>
<comment type="caution">
    <text evidence="10">The sequence shown here is derived from an EMBL/GenBank/DDBJ whole genome shotgun (WGS) entry which is preliminary data.</text>
</comment>
<dbReference type="Pfam" id="PF13976">
    <property type="entry name" value="gag_pre-integrs"/>
    <property type="match status" value="1"/>
</dbReference>
<feature type="compositionally biased region" description="Acidic residues" evidence="7">
    <location>
        <begin position="2197"/>
        <end position="2216"/>
    </location>
</feature>
<dbReference type="SUPFAM" id="SSF53098">
    <property type="entry name" value="Ribonuclease H-like"/>
    <property type="match status" value="1"/>
</dbReference>
<keyword evidence="2" id="KW-0812">Transmembrane</keyword>
<accession>A0A6L2KH61</accession>
<dbReference type="PROSITE" id="PS50994">
    <property type="entry name" value="INTEGRASE"/>
    <property type="match status" value="1"/>
</dbReference>
<dbReference type="InterPro" id="IPR028082">
    <property type="entry name" value="Peripla_BP_I"/>
</dbReference>
<sequence length="2614" mass="296204">MSLLFVHIFIIKFLRALSVVNSKHDIINIGYLAALRSIHGRVSSIAMKAVVVDVNSYSRILPGRQLCIIEVLGDPTVAIIGPQSSELVEYPYFFQTAPNDLYQMKAFVATRCRLSGKAPLLVNSELTREIIKDRLTKVMLMESCVILVHPNFNTSLMIFEIAKSLGMMKRGYIWIATAWLSTILDSTGIPPTNADTLHGVLTLRPNTPDSYKKKAFVIRWKNLSNEPIGLNPYGLYAYDTVWIIAHAIDKFLKQNDLELDERLIDLGNKDDEASDRTTFKQLTLEQAILLDRIDPSQPDNYLMKGGQTCFTSVKSCVSYGGLRSLDVDATMRPHIADRHMQREQFTGLPPEVYALVRNHKVAKELWERIQLLMQGTSLTKQEREYIKLVRALHTTNVDQLHAYLGQHEFHANEPDSGLIVPVFQKGDDPIDAINHMMSLLTDPRIAEAQTTQTVTTHNAAYQADDLDAYDSDCDEINTAKVALMANLSHYGSDELVELNIVNHSETEITSDGNIIPYSQYVNESQQAAVQNSNSPKQQDALILSVIEQLKTQVVNCTRINMDNKSVNDTLTAELERYKDQVRNLKEGQNVDLKQKDNVSYLCAQSVEIDHLKQTLLKHLKEKESLIQTVTLLKNDFQKEESRNIDREIALENHIKELNYIVFKRNQSAQTVHMMTKHQFFYDHTTKQALGFQTPFYLKKAQRLEPKLYDGNVIEKSNAIVICDSEETLMLVEESHSKMLLKQKDPQMSETKVNTTPVDYAVLNQLSQDFETRSVPQTKLSAEQAFWSQNSMNSPEPTPSSRPTKVEVPKELPKVGMFQEKDMVIKKLKERIKSLSGNMKEDKIKKELEEIETINIELDHRVIKLIAENEYLKQTYKQLYDSIKSSRIRSKEQFNDLINQVNLKSVENSNLNARLQEKVLVITALKENLRKLKGKDVVDEAVISHPIDPEMLKVDVAPLAPKLRNNRTVHSDYIRHTQEETATLREIAKQGRSLNPLNTSLDYACKYTKRIQELLIIIRQTCPCINNLGDKLMAVTPMNKTKRVRFTEPVTSLRNTNIKIASSSNVVSNKPMLSFTRVNLSTSASGSQPSGNTKKDKIQQTPSSTKKNKIEAHPRTVRSSLRNKNCVVKSKDTASLLNSKLNVNSDLQCVTCNGCLLSDNHDSCILDFINNVNARIGNATISRVYFVDGLGHNLFFAGQFCDSDLKVAFRQHTCFIHNLEGVDLLTRSRGNNLYTLSFGDMMASSPICLLSKASKTKSWLWHRRLSHLNFGAINYLARQGLVRGLPKLKFEKDHLFSACAMGKSKKKSHKPKSEDTYQEKLYLLHMDLCGPMHVKSVNGKKYILVIVDDYSRFTWVKFLRTKDEAPDFIIKFLKMIQVRLKVPVRRIRIDNGTEFVNQTLCEYYEQVGISHETSVARSPHQNSVVERHNRTLAEVAHTISGLTLHEMTPATISSGLVPNHTSSTPFVPPSRTNWDLLFQPLFDELLTPLPNVDHSAPKVVVPIAEVVAPEPAASTGSPFSTTVDQDAPSPSNSQSTPETQPPVIPNGVKEHNHDIEVVHMGNHPCFGIPIPEAPSDQSSSMDSIHTIVHPDHQISEHNSKWTKDHPLDNIIDKVMVITLKWIYKVKLDELGGILKNKARLVAHGYRQYEGINFEESFAHVARLEAIRIFLAFAAHMNMVIYQMDVKTAFLNGNLWEEVYVSQPDGFVDPGNPNHVYKLKKDLYGLKQAPCAWYDMLSSFLISQDFSKGSVDPTLFIRRNGNDLILVQIYVDDIMFAASTPELCDLFAEIIGIFINQSKYALESLKKYSFEFCDPLDTPMVEKSKLDEDKEGKAIDPSHYHGMIGTLLYLTDSSIALTTFTDADYAGCQDARRSTYGSLQFLGDRLIRWSSKRQKSDAISSTKAEYIALSDCCAQILWMRSQLTDYGLGFNKIPMYRDNKSVIALCCNNVQHSRSKHIDIRYHFIKEHVENEVIELYFVITEYLLADIFTKALGKERIEFLINKLGMQSFTPETLKQLTDEVDKTMDITIDQQVALDEALVPHASRLSISKKFWATATVHHHSIRFKMNNKKHIVNLEYFREMLQICPRIPNQQFDELPFEEEILSFLRELGHRAEPLKTKASVRKKQSSSDNTVPPPTSKGKRLKTSAKVDIPPKEKQPAKSSKAKGADEETGIIPRFLDVPTYESDDEEISWKSNNQDDDDDDDDEKTDSDNDDNDEYSHGINVEGDEGANEKDDDTHVTLTPVNPDGQQQSSSVSSRFVLNMLNPSPDTAADLSELELKKIIIDKMESNKSIHRSDKQKNLYKAPVDAYKCDKLILDAYGDTVTLKRRRDDEDKDEEPSAGSNWGSKRRRVGKEAESTSAPKEKTSKTTGKSTEGSKSHHKTASESAPAAEPMHTTKDLEKPAHQEFDTGATDNEHVKEASQHPDCNLAMKVDSRTSFDELMDTPVDFSAFVMNQLKVDTLTPKLLAGPTYELMKGSCKSLVELEVFLEEVYKATTDQLDWNNPEGQKYLHDLLKPLPLIHNSRGLRVIPFDHFINNDFEYLRGGVSSQKYTTPVTKTKATDYGHIKWIEDLVPRTMWSQVPVRYDKHALWGISHWGCKHQQFYGFAVNKESA</sequence>
<evidence type="ECO:0000256" key="2">
    <source>
        <dbReference type="ARBA" id="ARBA00022692"/>
    </source>
</evidence>
<dbReference type="SUPFAM" id="SSF53822">
    <property type="entry name" value="Periplasmic binding protein-like I"/>
    <property type="match status" value="1"/>
</dbReference>
<dbReference type="InterPro" id="IPR039537">
    <property type="entry name" value="Retrotran_Ty1/copia-like"/>
</dbReference>
<keyword evidence="6" id="KW-0472">Membrane</keyword>
<dbReference type="SUPFAM" id="SSF56672">
    <property type="entry name" value="DNA/RNA polymerases"/>
    <property type="match status" value="1"/>
</dbReference>
<feature type="compositionally biased region" description="Polar residues" evidence="7">
    <location>
        <begin position="1079"/>
        <end position="1091"/>
    </location>
</feature>
<dbReference type="EMBL" id="BKCJ010002354">
    <property type="protein sequence ID" value="GEU47982.1"/>
    <property type="molecule type" value="Genomic_DNA"/>
</dbReference>
<evidence type="ECO:0000259" key="9">
    <source>
        <dbReference type="PROSITE" id="PS50994"/>
    </source>
</evidence>
<dbReference type="GO" id="GO:0046872">
    <property type="term" value="F:metal ion binding"/>
    <property type="evidence" value="ECO:0007669"/>
    <property type="project" value="UniProtKB-KW"/>
</dbReference>
<dbReference type="GO" id="GO:0015074">
    <property type="term" value="P:DNA integration"/>
    <property type="evidence" value="ECO:0007669"/>
    <property type="project" value="InterPro"/>
</dbReference>
<dbReference type="PANTHER" id="PTHR42648:SF18">
    <property type="entry name" value="RETROTRANSPOSON, UNCLASSIFIED-LIKE PROTEIN"/>
    <property type="match status" value="1"/>
</dbReference>
<evidence type="ECO:0000256" key="6">
    <source>
        <dbReference type="ARBA" id="ARBA00023136"/>
    </source>
</evidence>
<evidence type="ECO:0000313" key="10">
    <source>
        <dbReference type="EMBL" id="GEU47982.1"/>
    </source>
</evidence>